<sequence>MTANTTNNTFKGRRIFAAAPLATGAALANGAVILAPAASAEPPDPNVAKTGDV</sequence>
<gene>
    <name evidence="2" type="ORF">C8E89_12833</name>
</gene>
<feature type="chain" id="PRO_5038332608" evidence="1">
    <location>
        <begin position="29"/>
        <end position="53"/>
    </location>
</feature>
<evidence type="ECO:0000313" key="3">
    <source>
        <dbReference type="Proteomes" id="UP000247781"/>
    </source>
</evidence>
<reference evidence="2 3" key="2">
    <citation type="submission" date="2018-06" db="EMBL/GenBank/DDBJ databases">
        <title>Sequencing of bacterial isolates from soil warming experiment in Harvard Forest, Massachusetts, USA.</title>
        <authorList>
            <person name="Deangelis K.PhD."/>
        </authorList>
    </citation>
    <scope>NUCLEOTIDE SEQUENCE [LARGE SCALE GENOMIC DNA]</scope>
    <source>
        <strain evidence="2 3">GAS496</strain>
    </source>
</reference>
<evidence type="ECO:0000256" key="1">
    <source>
        <dbReference type="SAM" id="SignalP"/>
    </source>
</evidence>
<keyword evidence="3" id="KW-1185">Reference proteome</keyword>
<dbReference type="InterPro" id="IPR006311">
    <property type="entry name" value="TAT_signal"/>
</dbReference>
<feature type="signal peptide" evidence="1">
    <location>
        <begin position="1"/>
        <end position="28"/>
    </location>
</feature>
<reference evidence="3" key="1">
    <citation type="submission" date="2018-05" db="EMBL/GenBank/DDBJ databases">
        <authorList>
            <person name="Deangelis K."/>
            <person name="Huntemann M."/>
            <person name="Clum A."/>
            <person name="Pillay M."/>
            <person name="Palaniappan K."/>
            <person name="Varghese N."/>
            <person name="Mikhailova N."/>
            <person name="Stamatis D."/>
            <person name="Reddy T."/>
            <person name="Daum C."/>
            <person name="Shapiro N."/>
            <person name="Ivanova N."/>
            <person name="Kyrpides N."/>
            <person name="Woyke T."/>
        </authorList>
    </citation>
    <scope>NUCLEOTIDE SEQUENCE [LARGE SCALE GENOMIC DNA]</scope>
    <source>
        <strain evidence="3">GAS496</strain>
    </source>
</reference>
<accession>A0A318H7Y4</accession>
<evidence type="ECO:0000313" key="2">
    <source>
        <dbReference type="EMBL" id="PXX01547.1"/>
    </source>
</evidence>
<organism evidence="2 3">
    <name type="scientific">Mycolicibacterium moriokaense</name>
    <dbReference type="NCBI Taxonomy" id="39691"/>
    <lineage>
        <taxon>Bacteria</taxon>
        <taxon>Bacillati</taxon>
        <taxon>Actinomycetota</taxon>
        <taxon>Actinomycetes</taxon>
        <taxon>Mycobacteriales</taxon>
        <taxon>Mycobacteriaceae</taxon>
        <taxon>Mycolicibacterium</taxon>
    </lineage>
</organism>
<name>A0A318H7Y4_9MYCO</name>
<dbReference type="AlphaFoldDB" id="A0A318H7Y4"/>
<dbReference type="PROSITE" id="PS51318">
    <property type="entry name" value="TAT"/>
    <property type="match status" value="1"/>
</dbReference>
<dbReference type="RefSeq" id="WP_181428445.1">
    <property type="nucleotide sequence ID" value="NZ_QJJU01000028.1"/>
</dbReference>
<protein>
    <submittedName>
        <fullName evidence="2">Uncharacterized protein</fullName>
    </submittedName>
</protein>
<dbReference type="Proteomes" id="UP000247781">
    <property type="component" value="Unassembled WGS sequence"/>
</dbReference>
<proteinExistence type="predicted"/>
<keyword evidence="1" id="KW-0732">Signal</keyword>
<dbReference type="EMBL" id="QJJU01000028">
    <property type="protein sequence ID" value="PXX01547.1"/>
    <property type="molecule type" value="Genomic_DNA"/>
</dbReference>
<comment type="caution">
    <text evidence="2">The sequence shown here is derived from an EMBL/GenBank/DDBJ whole genome shotgun (WGS) entry which is preliminary data.</text>
</comment>